<name>A0A0R3DPK4_9BRAD</name>
<reference evidence="1 2" key="1">
    <citation type="submission" date="2015-09" db="EMBL/GenBank/DDBJ databases">
        <title>Draft Genome Sequence of Bradyrhizobium manausense Strain BR 3351T, a Novel Symbiotic Nitrogen-Fixing Alphaproteobacterium Isolated from Brazilian Amazon Rain Forest.</title>
        <authorList>
            <person name="De Araujo J.L."/>
            <person name="Zilli J.E."/>
        </authorList>
    </citation>
    <scope>NUCLEOTIDE SEQUENCE [LARGE SCALE GENOMIC DNA]</scope>
    <source>
        <strain evidence="1 2">BR3351</strain>
    </source>
</reference>
<sequence length="151" mass="17623">MRRAGEDNYEPLARHRELARDALAFWQEYWGSGRRREELRELDIEAALEELLQPTNGKVTEQALQLGMCAYDVIPNVMPVTLLTLYLPIVDPANTAKYLTESDRVRRLFRLARAWYARVERGRAADDEGLGFYDQMADEFWRRLSNPQTSE</sequence>
<dbReference type="AlphaFoldDB" id="A0A0R3DPK4"/>
<evidence type="ECO:0000313" key="2">
    <source>
        <dbReference type="Proteomes" id="UP000051936"/>
    </source>
</evidence>
<accession>A0A0R3DPK4</accession>
<evidence type="ECO:0000313" key="1">
    <source>
        <dbReference type="EMBL" id="KRQ10269.1"/>
    </source>
</evidence>
<protein>
    <submittedName>
        <fullName evidence="1">Uncharacterized protein</fullName>
    </submittedName>
</protein>
<gene>
    <name evidence="1" type="ORF">AOQ71_20120</name>
</gene>
<comment type="caution">
    <text evidence="1">The sequence shown here is derived from an EMBL/GenBank/DDBJ whole genome shotgun (WGS) entry which is preliminary data.</text>
</comment>
<dbReference type="EMBL" id="LJYG01000085">
    <property type="protein sequence ID" value="KRQ10269.1"/>
    <property type="molecule type" value="Genomic_DNA"/>
</dbReference>
<organism evidence="1 2">
    <name type="scientific">Bradyrhizobium manausense</name>
    <dbReference type="NCBI Taxonomy" id="989370"/>
    <lineage>
        <taxon>Bacteria</taxon>
        <taxon>Pseudomonadati</taxon>
        <taxon>Pseudomonadota</taxon>
        <taxon>Alphaproteobacteria</taxon>
        <taxon>Hyphomicrobiales</taxon>
        <taxon>Nitrobacteraceae</taxon>
        <taxon>Bradyrhizobium</taxon>
    </lineage>
</organism>
<dbReference type="RefSeq" id="WP_057749770.1">
    <property type="nucleotide sequence ID" value="NZ_LJYG01000085.1"/>
</dbReference>
<dbReference type="Proteomes" id="UP000051936">
    <property type="component" value="Unassembled WGS sequence"/>
</dbReference>
<proteinExistence type="predicted"/>
<keyword evidence="2" id="KW-1185">Reference proteome</keyword>